<dbReference type="PRINTS" id="PR00105">
    <property type="entry name" value="C5METTRFRASE"/>
</dbReference>
<dbReference type="GO" id="GO:0008168">
    <property type="term" value="F:methyltransferase activity"/>
    <property type="evidence" value="ECO:0007669"/>
    <property type="project" value="UniProtKB-KW"/>
</dbReference>
<keyword evidence="1 4" id="KW-0489">Methyltransferase</keyword>
<evidence type="ECO:0000256" key="1">
    <source>
        <dbReference type="ARBA" id="ARBA00022603"/>
    </source>
</evidence>
<dbReference type="InterPro" id="IPR050750">
    <property type="entry name" value="C5-MTase"/>
</dbReference>
<dbReference type="PROSITE" id="PS51679">
    <property type="entry name" value="SAM_MT_C5"/>
    <property type="match status" value="1"/>
</dbReference>
<dbReference type="GO" id="GO:0032259">
    <property type="term" value="P:methylation"/>
    <property type="evidence" value="ECO:0007669"/>
    <property type="project" value="UniProtKB-KW"/>
</dbReference>
<evidence type="ECO:0000256" key="2">
    <source>
        <dbReference type="ARBA" id="ARBA00022679"/>
    </source>
</evidence>
<evidence type="ECO:0000256" key="4">
    <source>
        <dbReference type="PROSITE-ProRule" id="PRU01016"/>
    </source>
</evidence>
<dbReference type="PANTHER" id="PTHR46098:SF1">
    <property type="entry name" value="TRNA (CYTOSINE(38)-C(5))-METHYLTRANSFERASE"/>
    <property type="match status" value="1"/>
</dbReference>
<dbReference type="Pfam" id="PF00145">
    <property type="entry name" value="DNA_methylase"/>
    <property type="match status" value="2"/>
</dbReference>
<accession>A0A8D9AWA3</accession>
<evidence type="ECO:0000256" key="5">
    <source>
        <dbReference type="RuleBase" id="RU000416"/>
    </source>
</evidence>
<comment type="similarity">
    <text evidence="4 5">Belongs to the class I-like SAM-binding methyltransferase superfamily. C5-methyltransferase family.</text>
</comment>
<proteinExistence type="inferred from homology"/>
<dbReference type="PANTHER" id="PTHR46098">
    <property type="entry name" value="TRNA (CYTOSINE(38)-C(5))-METHYLTRANSFERASE"/>
    <property type="match status" value="1"/>
</dbReference>
<sequence>MTLKVLELFSGIGGMHFACKEAERLTSSSLQFDIVAAADINTSANSVYKTNFPDTKLMAYNIQDMKVEDLNSLQPDVILMSPPCQPFTRTGLKKDVCDPRCSALSHLTNVIPSITSLQYILLENVKGFELSQSRQAFVEMLSSNGFNYVECLLSPAQFGVPNSRTRYYLIAKKCTEDRQQSRKFGFAYRDGELITQVPQLLTNSPLQVTSFSPLISNMTLLSILDTIDVENTLYIKYRVSIKDLMKRFNVLDIVNTGCSSTNCFTSAYTRYAEGTGSVLSSLEDMDTIEQIINQAKQLVLQQQQQEKTKDGMDSNPDGESIAKRIKLDSEDTKTVEKCCEEERSGKGKRRKQKLDNDDKDLETNNTVVSELQNELPCDKQKTEAENVVENIEKAAGNDNLELEHDEHISSACKDVEKSFIDHETQMENNDEDMETSTNVDKLGKKKVLDNFIEKSTPDSKRQAENNVKEVKTATSDGNKEARKTPNKETKKSHLENVHDTGDLLELLQRLNLRYFSPNEIRKLMCFPEEFKFPDTCSDKSRYKLLGNSINVHVVAYCICLMLS</sequence>
<organism evidence="7">
    <name type="scientific">Cacopsylla melanoneura</name>
    <dbReference type="NCBI Taxonomy" id="428564"/>
    <lineage>
        <taxon>Eukaryota</taxon>
        <taxon>Metazoa</taxon>
        <taxon>Ecdysozoa</taxon>
        <taxon>Arthropoda</taxon>
        <taxon>Hexapoda</taxon>
        <taxon>Insecta</taxon>
        <taxon>Pterygota</taxon>
        <taxon>Neoptera</taxon>
        <taxon>Paraneoptera</taxon>
        <taxon>Hemiptera</taxon>
        <taxon>Sternorrhyncha</taxon>
        <taxon>Psylloidea</taxon>
        <taxon>Psyllidae</taxon>
        <taxon>Psyllinae</taxon>
        <taxon>Cacopsylla</taxon>
    </lineage>
</organism>
<dbReference type="InterPro" id="IPR029063">
    <property type="entry name" value="SAM-dependent_MTases_sf"/>
</dbReference>
<feature type="region of interest" description="Disordered" evidence="6">
    <location>
        <begin position="452"/>
        <end position="493"/>
    </location>
</feature>
<protein>
    <submittedName>
        <fullName evidence="7">tRNA (Cytosine(38)-C(5))-methyltransferase</fullName>
    </submittedName>
</protein>
<dbReference type="NCBIfam" id="TIGR00675">
    <property type="entry name" value="dcm"/>
    <property type="match status" value="1"/>
</dbReference>
<dbReference type="Gene3D" id="3.40.50.150">
    <property type="entry name" value="Vaccinia Virus protein VP39"/>
    <property type="match status" value="1"/>
</dbReference>
<feature type="active site" evidence="4">
    <location>
        <position position="84"/>
    </location>
</feature>
<reference evidence="7" key="1">
    <citation type="submission" date="2021-05" db="EMBL/GenBank/DDBJ databases">
        <authorList>
            <person name="Alioto T."/>
            <person name="Alioto T."/>
            <person name="Gomez Garrido J."/>
        </authorList>
    </citation>
    <scope>NUCLEOTIDE SEQUENCE</scope>
</reference>
<dbReference type="Gene3D" id="3.90.120.10">
    <property type="entry name" value="DNA Methylase, subunit A, domain 2"/>
    <property type="match status" value="2"/>
</dbReference>
<dbReference type="SUPFAM" id="SSF53335">
    <property type="entry name" value="S-adenosyl-L-methionine-dependent methyltransferases"/>
    <property type="match status" value="1"/>
</dbReference>
<evidence type="ECO:0000256" key="6">
    <source>
        <dbReference type="SAM" id="MobiDB-lite"/>
    </source>
</evidence>
<dbReference type="InterPro" id="IPR001525">
    <property type="entry name" value="C5_MeTfrase"/>
</dbReference>
<feature type="region of interest" description="Disordered" evidence="6">
    <location>
        <begin position="302"/>
        <end position="365"/>
    </location>
</feature>
<dbReference type="GO" id="GO:0005634">
    <property type="term" value="C:nucleus"/>
    <property type="evidence" value="ECO:0007669"/>
    <property type="project" value="TreeGrafter"/>
</dbReference>
<name>A0A8D9AWA3_9HEMI</name>
<keyword evidence="2 4" id="KW-0808">Transferase</keyword>
<evidence type="ECO:0000313" key="7">
    <source>
        <dbReference type="EMBL" id="CAG6772561.1"/>
    </source>
</evidence>
<evidence type="ECO:0000256" key="3">
    <source>
        <dbReference type="ARBA" id="ARBA00022691"/>
    </source>
</evidence>
<keyword evidence="3 4" id="KW-0949">S-adenosyl-L-methionine</keyword>
<feature type="compositionally biased region" description="Basic and acidic residues" evidence="6">
    <location>
        <begin position="320"/>
        <end position="345"/>
    </location>
</feature>
<dbReference type="AlphaFoldDB" id="A0A8D9AWA3"/>
<dbReference type="EMBL" id="HBUF01588513">
    <property type="protein sequence ID" value="CAG6772561.1"/>
    <property type="molecule type" value="Transcribed_RNA"/>
</dbReference>